<feature type="domain" description="Glycosyltransferase 2-like" evidence="1">
    <location>
        <begin position="6"/>
        <end position="152"/>
    </location>
</feature>
<dbReference type="RefSeq" id="WP_093884950.1">
    <property type="nucleotide sequence ID" value="NZ_FOBS01000052.1"/>
</dbReference>
<dbReference type="PANTHER" id="PTHR43685">
    <property type="entry name" value="GLYCOSYLTRANSFERASE"/>
    <property type="match status" value="1"/>
</dbReference>
<dbReference type="PANTHER" id="PTHR43685:SF2">
    <property type="entry name" value="GLYCOSYLTRANSFERASE 2-LIKE DOMAIN-CONTAINING PROTEIN"/>
    <property type="match status" value="1"/>
</dbReference>
<protein>
    <submittedName>
        <fullName evidence="2">Glycosyl transferase family 2</fullName>
    </submittedName>
</protein>
<dbReference type="InterPro" id="IPR050834">
    <property type="entry name" value="Glycosyltransf_2"/>
</dbReference>
<dbReference type="SUPFAM" id="SSF53448">
    <property type="entry name" value="Nucleotide-diphospho-sugar transferases"/>
    <property type="match status" value="1"/>
</dbReference>
<dbReference type="OrthoDB" id="5291101at2"/>
<evidence type="ECO:0000313" key="3">
    <source>
        <dbReference type="Proteomes" id="UP000198744"/>
    </source>
</evidence>
<proteinExistence type="predicted"/>
<keyword evidence="2" id="KW-0808">Transferase</keyword>
<dbReference type="AlphaFoldDB" id="A0A1H8BET0"/>
<evidence type="ECO:0000313" key="2">
    <source>
        <dbReference type="EMBL" id="SEM81312.1"/>
    </source>
</evidence>
<dbReference type="GO" id="GO:0016740">
    <property type="term" value="F:transferase activity"/>
    <property type="evidence" value="ECO:0007669"/>
    <property type="project" value="UniProtKB-KW"/>
</dbReference>
<accession>A0A1H8BET0</accession>
<sequence>MLPLISVVIPLYNKAEYIQRALASVLNQSFQLFEIIVVNDGSTDGGEKRVQSMTDHRIRLINQDNAGVSAARNAGVASAKSEYIAFLDADDEWNPGFLEEISILQRNYPEAVMYATSYEIINGNDRYQKKFNLPTRSLLYLNQYIECCIESGTPICASAVVISKMSLHKIGGFPMGQNRGEDLDTWFRLLRKSPAAYCNLPFALYWIGLPNSSCLANKEIVLVKPLFKEIEDEVASLSQDSEMYRLLMDYLAYQKLMIIERLLLYGRGQDARSLIASVWVSERLKKKLSKSYIKSFIPCTVLLCWINIKTKLKQIFCLSLA</sequence>
<reference evidence="2 3" key="1">
    <citation type="submission" date="2016-10" db="EMBL/GenBank/DDBJ databases">
        <authorList>
            <person name="de Groot N.N."/>
        </authorList>
    </citation>
    <scope>NUCLEOTIDE SEQUENCE [LARGE SCALE GENOMIC DNA]</scope>
    <source>
        <strain evidence="2 3">DSM 8423</strain>
    </source>
</reference>
<dbReference type="STRING" id="43775.SAMN04489760_1523"/>
<dbReference type="Pfam" id="PF00535">
    <property type="entry name" value="Glycos_transf_2"/>
    <property type="match status" value="1"/>
</dbReference>
<name>A0A1H8BET0_9BACT</name>
<dbReference type="Gene3D" id="3.90.550.10">
    <property type="entry name" value="Spore Coat Polysaccharide Biosynthesis Protein SpsA, Chain A"/>
    <property type="match status" value="1"/>
</dbReference>
<evidence type="ECO:0000259" key="1">
    <source>
        <dbReference type="Pfam" id="PF00535"/>
    </source>
</evidence>
<dbReference type="Proteomes" id="UP000198744">
    <property type="component" value="Unassembled WGS sequence"/>
</dbReference>
<keyword evidence="3" id="KW-1185">Reference proteome</keyword>
<dbReference type="InterPro" id="IPR001173">
    <property type="entry name" value="Glyco_trans_2-like"/>
</dbReference>
<dbReference type="CDD" id="cd00761">
    <property type="entry name" value="Glyco_tranf_GTA_type"/>
    <property type="match status" value="1"/>
</dbReference>
<dbReference type="EMBL" id="FOBS01000052">
    <property type="protein sequence ID" value="SEM81312.1"/>
    <property type="molecule type" value="Genomic_DNA"/>
</dbReference>
<organism evidence="2 3">
    <name type="scientific">Syntrophus gentianae</name>
    <dbReference type="NCBI Taxonomy" id="43775"/>
    <lineage>
        <taxon>Bacteria</taxon>
        <taxon>Pseudomonadati</taxon>
        <taxon>Thermodesulfobacteriota</taxon>
        <taxon>Syntrophia</taxon>
        <taxon>Syntrophales</taxon>
        <taxon>Syntrophaceae</taxon>
        <taxon>Syntrophus</taxon>
    </lineage>
</organism>
<dbReference type="InterPro" id="IPR029044">
    <property type="entry name" value="Nucleotide-diphossugar_trans"/>
</dbReference>
<gene>
    <name evidence="2" type="ORF">SAMN04489760_1523</name>
</gene>